<dbReference type="EMBL" id="JAKJKU010000001">
    <property type="protein sequence ID" value="MCF6772862.1"/>
    <property type="molecule type" value="Genomic_DNA"/>
</dbReference>
<feature type="transmembrane region" description="Helical" evidence="16">
    <location>
        <begin position="341"/>
        <end position="364"/>
    </location>
</feature>
<evidence type="ECO:0000256" key="5">
    <source>
        <dbReference type="ARBA" id="ARBA00022679"/>
    </source>
</evidence>
<dbReference type="PROSITE" id="PS51098">
    <property type="entry name" value="PTS_EIIB_TYPE_1"/>
    <property type="match status" value="1"/>
</dbReference>
<dbReference type="InterPro" id="IPR050558">
    <property type="entry name" value="PTS_Sugar-Specific_Components"/>
</dbReference>
<feature type="transmembrane region" description="Helical" evidence="16">
    <location>
        <begin position="398"/>
        <end position="419"/>
    </location>
</feature>
<evidence type="ECO:0000256" key="11">
    <source>
        <dbReference type="ARBA" id="ARBA00044053"/>
    </source>
</evidence>
<feature type="domain" description="PTS EIIB type-1" evidence="18">
    <location>
        <begin position="4"/>
        <end position="87"/>
    </location>
</feature>
<evidence type="ECO:0000256" key="12">
    <source>
        <dbReference type="ARBA" id="ARBA00045139"/>
    </source>
</evidence>
<dbReference type="SUPFAM" id="SSF51261">
    <property type="entry name" value="Duplicated hybrid motif"/>
    <property type="match status" value="1"/>
</dbReference>
<dbReference type="PROSITE" id="PS51103">
    <property type="entry name" value="PTS_EIIC_TYPE_1"/>
    <property type="match status" value="1"/>
</dbReference>
<keyword evidence="2" id="KW-0813">Transport</keyword>
<evidence type="ECO:0000256" key="7">
    <source>
        <dbReference type="ARBA" id="ARBA00022692"/>
    </source>
</evidence>
<evidence type="ECO:0000259" key="17">
    <source>
        <dbReference type="PROSITE" id="PS51093"/>
    </source>
</evidence>
<dbReference type="SUPFAM" id="SSF55604">
    <property type="entry name" value="Glucose permease domain IIB"/>
    <property type="match status" value="1"/>
</dbReference>
<evidence type="ECO:0000256" key="16">
    <source>
        <dbReference type="SAM" id="Phobius"/>
    </source>
</evidence>
<keyword evidence="5 20" id="KW-0808">Transferase</keyword>
<feature type="transmembrane region" description="Helical" evidence="16">
    <location>
        <begin position="187"/>
        <end position="205"/>
    </location>
</feature>
<comment type="function">
    <text evidence="12">The phosphoenolpyruvate-dependent sugar phosphotransferase system (sugar PTS), a major carbohydrate active transport system, catalyzes the phosphorylation of incoming sugar substrates concomitantly with their translocation across the cell membrane. This system is involved in sucrose transport.</text>
</comment>
<dbReference type="PANTHER" id="PTHR30175">
    <property type="entry name" value="PHOSPHOTRANSFERASE SYSTEM TRANSPORT PROTEIN"/>
    <property type="match status" value="1"/>
</dbReference>
<dbReference type="InterPro" id="IPR018113">
    <property type="entry name" value="PTrfase_EIIB_Cys"/>
</dbReference>
<dbReference type="CDD" id="cd00212">
    <property type="entry name" value="PTS_IIB_glc"/>
    <property type="match status" value="1"/>
</dbReference>
<evidence type="ECO:0000256" key="14">
    <source>
        <dbReference type="PROSITE-ProRule" id="PRU00421"/>
    </source>
</evidence>
<reference evidence="20 21" key="1">
    <citation type="submission" date="2022-01" db="EMBL/GenBank/DDBJ databases">
        <title>Identification and Characterization of Corynebacterium sp.</title>
        <authorList>
            <person name="Luo Q."/>
            <person name="Qu P."/>
            <person name="Chen Q."/>
        </authorList>
    </citation>
    <scope>NUCLEOTIDE SEQUENCE [LARGE SCALE GENOMIC DNA]</scope>
    <source>
        <strain evidence="20 21">MC-12</strain>
    </source>
</reference>
<evidence type="ECO:0000259" key="19">
    <source>
        <dbReference type="PROSITE" id="PS51103"/>
    </source>
</evidence>
<keyword evidence="8" id="KW-0418">Kinase</keyword>
<comment type="catalytic activity">
    <reaction evidence="13">
        <text>N(pros)-phospho-L-histidyl-[protein](out) + sucrose = sucrose 6(G)-phosphate(in) + L-histidyl-[protein]</text>
        <dbReference type="Rhea" id="RHEA:49236"/>
        <dbReference type="Rhea" id="RHEA-COMP:9745"/>
        <dbReference type="Rhea" id="RHEA-COMP:9746"/>
        <dbReference type="ChEBI" id="CHEBI:17992"/>
        <dbReference type="ChEBI" id="CHEBI:29979"/>
        <dbReference type="ChEBI" id="CHEBI:64837"/>
        <dbReference type="ChEBI" id="CHEBI:91002"/>
        <dbReference type="EC" id="2.7.1.211"/>
    </reaction>
</comment>
<evidence type="ECO:0000313" key="20">
    <source>
        <dbReference type="EMBL" id="MCF6772862.1"/>
    </source>
</evidence>
<dbReference type="Pfam" id="PF00367">
    <property type="entry name" value="PTS_EIIB"/>
    <property type="match status" value="1"/>
</dbReference>
<evidence type="ECO:0000256" key="3">
    <source>
        <dbReference type="ARBA" id="ARBA00022475"/>
    </source>
</evidence>
<feature type="transmembrane region" description="Helical" evidence="16">
    <location>
        <begin position="109"/>
        <end position="130"/>
    </location>
</feature>
<evidence type="ECO:0000256" key="10">
    <source>
        <dbReference type="ARBA" id="ARBA00023136"/>
    </source>
</evidence>
<keyword evidence="10 16" id="KW-0472">Membrane</keyword>
<keyword evidence="4" id="KW-0762">Sugar transport</keyword>
<feature type="domain" description="PTS EIIA type-1" evidence="17">
    <location>
        <begin position="531"/>
        <end position="639"/>
    </location>
</feature>
<keyword evidence="7 16" id="KW-0812">Transmembrane</keyword>
<evidence type="ECO:0000256" key="6">
    <source>
        <dbReference type="ARBA" id="ARBA00022683"/>
    </source>
</evidence>
<sequence length="692" mass="72226">MDHKAVAERVLNAIGGESNIVAAAHCATRLRMVLNDTEAVDSQALDNDPDLKGTFETGGMFQIIVGPGDVNEVFSELDKLTSKNISVTTEELKSVAAEKSNWFTRGVKVLADIFVPLIPILVGGGLLMALNNVLTAEGLFGSRSLVAMYPQISGVSEIINLLASAPFAFLPVLVGFTATKRFGGNEFLGAGIGMAMVMPTLVNGYDVAEAIDKGSMQYWDLFGLHVAQAGYQGTVLPVLAVSWILATIEKAFHKRLKGTVDFMVTPLLTLLITGFVTFIAVGPALRWVGDELAVGLQNIYDAGGPIGGFIFGLIYSPIVITGLHQSFPPVETMLWNQGGSFIFAIASMANIAQGAGALAVFFLAKNEKLKGLAGASGVSAVFGITEPAIFGVNLRLRWPFYIGMGAGAIGGALIALFNVKAMALGAAGFVGVVSMRAGDWGNFLICAVITFALSFIAAFSYGKFSLVRKGTIDPDVPDGVDVGAANNAAVPTGSMASEAADDDVADSPSENAKTVYAPLSGEVSPLSSISEPMFAQGKLGPGVAIKPSIGKLVAPISGKIIVAFPTGHAFAVRGKGEDGKPLDILMHIGFDTVNLKGKYFTPHKKQGDVVEAGEVLGEFDIEGITGAGYEVTTPVVVSNYRRVGPLHRLVQSLPSEITSGDELYAVDPKPSASDNQEASHAGSYAAASKGDA</sequence>
<evidence type="ECO:0000256" key="8">
    <source>
        <dbReference type="ARBA" id="ARBA00022777"/>
    </source>
</evidence>
<keyword evidence="6" id="KW-0598">Phosphotransferase system</keyword>
<feature type="transmembrane region" description="Helical" evidence="16">
    <location>
        <begin position="440"/>
        <end position="461"/>
    </location>
</feature>
<dbReference type="GeneID" id="92726499"/>
<dbReference type="GO" id="GO:0016740">
    <property type="term" value="F:transferase activity"/>
    <property type="evidence" value="ECO:0007669"/>
    <property type="project" value="UniProtKB-KW"/>
</dbReference>
<dbReference type="InterPro" id="IPR001127">
    <property type="entry name" value="PTS_EIIA_1_perm"/>
</dbReference>
<dbReference type="Gene3D" id="2.70.70.10">
    <property type="entry name" value="Glucose Permease (Domain IIA)"/>
    <property type="match status" value="1"/>
</dbReference>
<keyword evidence="21" id="KW-1185">Reference proteome</keyword>
<evidence type="ECO:0000256" key="1">
    <source>
        <dbReference type="ARBA" id="ARBA00004651"/>
    </source>
</evidence>
<gene>
    <name evidence="20" type="ORF">L3H44_00310</name>
</gene>
<evidence type="ECO:0000256" key="2">
    <source>
        <dbReference type="ARBA" id="ARBA00022448"/>
    </source>
</evidence>
<feature type="transmembrane region" description="Helical" evidence="16">
    <location>
        <begin position="260"/>
        <end position="281"/>
    </location>
</feature>
<dbReference type="NCBIfam" id="TIGR00830">
    <property type="entry name" value="PTBA"/>
    <property type="match status" value="1"/>
</dbReference>
<dbReference type="Proteomes" id="UP001200604">
    <property type="component" value="Unassembled WGS sequence"/>
</dbReference>
<dbReference type="EC" id="2.7.1.211" evidence="11"/>
<feature type="domain" description="PTS EIIC type-1" evidence="19">
    <location>
        <begin position="108"/>
        <end position="473"/>
    </location>
</feature>
<dbReference type="RefSeq" id="WP_046205096.1">
    <property type="nucleotide sequence ID" value="NZ_JAGSOA010000001.1"/>
</dbReference>
<feature type="transmembrane region" description="Helical" evidence="16">
    <location>
        <begin position="225"/>
        <end position="248"/>
    </location>
</feature>
<dbReference type="InterPro" id="IPR010973">
    <property type="entry name" value="PTS_IIBC_sucr"/>
</dbReference>
<dbReference type="InterPro" id="IPR036878">
    <property type="entry name" value="Glu_permease_IIB"/>
</dbReference>
<dbReference type="InterPro" id="IPR013013">
    <property type="entry name" value="PTS_EIIC_1"/>
</dbReference>
<dbReference type="InterPro" id="IPR003352">
    <property type="entry name" value="PTS_EIIC"/>
</dbReference>
<evidence type="ECO:0000256" key="4">
    <source>
        <dbReference type="ARBA" id="ARBA00022597"/>
    </source>
</evidence>
<dbReference type="PROSITE" id="PS01035">
    <property type="entry name" value="PTS_EIIB_TYPE_1_CYS"/>
    <property type="match status" value="1"/>
</dbReference>
<organism evidence="20 21">
    <name type="scientific">Corynebacterium parakroppenstedtii</name>
    <dbReference type="NCBI Taxonomy" id="2828363"/>
    <lineage>
        <taxon>Bacteria</taxon>
        <taxon>Bacillati</taxon>
        <taxon>Actinomycetota</taxon>
        <taxon>Actinomycetes</taxon>
        <taxon>Mycobacteriales</taxon>
        <taxon>Corynebacteriaceae</taxon>
        <taxon>Corynebacterium</taxon>
    </lineage>
</organism>
<dbReference type="PROSITE" id="PS51093">
    <property type="entry name" value="PTS_EIIA_TYPE_1"/>
    <property type="match status" value="1"/>
</dbReference>
<feature type="active site" description="Phosphocysteine intermediate; for EIIB activity" evidence="14">
    <location>
        <position position="26"/>
    </location>
</feature>
<dbReference type="Gene3D" id="3.30.1360.60">
    <property type="entry name" value="Glucose permease domain IIB"/>
    <property type="match status" value="1"/>
</dbReference>
<protein>
    <recommendedName>
        <fullName evidence="11">protein-N(pi)-phosphohistidine--sucrose phosphotransferase</fullName>
        <ecNumber evidence="11">2.7.1.211</ecNumber>
    </recommendedName>
</protein>
<dbReference type="PANTHER" id="PTHR30175:SF4">
    <property type="entry name" value="PTS SYSTEM TREHALOSE-SPECIFIC EIIBC COMPONENT"/>
    <property type="match status" value="1"/>
</dbReference>
<dbReference type="InterPro" id="IPR001996">
    <property type="entry name" value="PTS_IIB_1"/>
</dbReference>
<evidence type="ECO:0000256" key="9">
    <source>
        <dbReference type="ARBA" id="ARBA00022989"/>
    </source>
</evidence>
<proteinExistence type="predicted"/>
<keyword evidence="9 16" id="KW-1133">Transmembrane helix</keyword>
<dbReference type="NCBIfam" id="TIGR01996">
    <property type="entry name" value="PTS-II-BC-sucr"/>
    <property type="match status" value="1"/>
</dbReference>
<evidence type="ECO:0000259" key="18">
    <source>
        <dbReference type="PROSITE" id="PS51098"/>
    </source>
</evidence>
<evidence type="ECO:0000256" key="13">
    <source>
        <dbReference type="ARBA" id="ARBA00048931"/>
    </source>
</evidence>
<dbReference type="InterPro" id="IPR011055">
    <property type="entry name" value="Dup_hybrid_motif"/>
</dbReference>
<feature type="region of interest" description="Disordered" evidence="15">
    <location>
        <begin position="661"/>
        <end position="692"/>
    </location>
</feature>
<accession>A0ABS9HG76</accession>
<evidence type="ECO:0000256" key="15">
    <source>
        <dbReference type="SAM" id="MobiDB-lite"/>
    </source>
</evidence>
<name>A0ABS9HG76_9CORY</name>
<comment type="subcellular location">
    <subcellularLocation>
        <location evidence="1">Cell membrane</location>
        <topology evidence="1">Multi-pass membrane protein</topology>
    </subcellularLocation>
</comment>
<feature type="transmembrane region" description="Helical" evidence="16">
    <location>
        <begin position="158"/>
        <end position="178"/>
    </location>
</feature>
<evidence type="ECO:0000313" key="21">
    <source>
        <dbReference type="Proteomes" id="UP001200604"/>
    </source>
</evidence>
<keyword evidence="3" id="KW-1003">Cell membrane</keyword>
<dbReference type="Pfam" id="PF02378">
    <property type="entry name" value="PTS_EIIC"/>
    <property type="match status" value="1"/>
</dbReference>
<comment type="caution">
    <text evidence="20">The sequence shown here is derived from an EMBL/GenBank/DDBJ whole genome shotgun (WGS) entry which is preliminary data.</text>
</comment>
<dbReference type="Pfam" id="PF00358">
    <property type="entry name" value="PTS_EIIA_1"/>
    <property type="match status" value="1"/>
</dbReference>